<dbReference type="GO" id="GO:0003964">
    <property type="term" value="F:RNA-directed DNA polymerase activity"/>
    <property type="evidence" value="ECO:0007669"/>
    <property type="project" value="UniProtKB-KW"/>
</dbReference>
<feature type="compositionally biased region" description="Acidic residues" evidence="1">
    <location>
        <begin position="14"/>
        <end position="30"/>
    </location>
</feature>
<feature type="region of interest" description="Disordered" evidence="1">
    <location>
        <begin position="1"/>
        <end position="33"/>
    </location>
</feature>
<dbReference type="GO" id="GO:0003676">
    <property type="term" value="F:nucleic acid binding"/>
    <property type="evidence" value="ECO:0007669"/>
    <property type="project" value="InterPro"/>
</dbReference>
<keyword evidence="2" id="KW-0808">Transferase</keyword>
<protein>
    <submittedName>
        <fullName evidence="2">Reverse transcriptase domain-containing protein</fullName>
    </submittedName>
</protein>
<feature type="region of interest" description="Disordered" evidence="1">
    <location>
        <begin position="116"/>
        <end position="147"/>
    </location>
</feature>
<gene>
    <name evidence="2" type="ORF">Tci_029264</name>
</gene>
<evidence type="ECO:0000256" key="1">
    <source>
        <dbReference type="SAM" id="MobiDB-lite"/>
    </source>
</evidence>
<sequence length="661" mass="73860">MLDCKQVICQSGDDANDEDEDEEDEEEEEEHLALADSDVVIPTIELVSPPEGTEPVIPPPFTNTTTTGAKITVRLQTAISLPPEAEVERLLAMPTSPPSPLTSLSPPSSGECLARCTASSAHSSPPPVASPLLPSSGDDIPKTEMPPRKRSCLFALGSRYEIGESSTARPTKGRGIDYGFFSTLDAEARRRGIGEVRYGIRDTWVDPAKAVPEIAPITLGEDAQDSRTRISQRVTMDSRRVDLRMEDRIAYQETILIVEDDAYAAREAWAHSIGLSQATQHHVHDVHETRFQMQQAEIVELRETHRRRQAQMVKTVRVMGDMRREMGDIQIMAPVTRQRLNIHPNNTNPNNMTPEFVQAMIDQAFLLTQWIEKMESVFQISGCAIENQGEIKKLEIKLWNLKVKGNDVPIYTERFQELTLIPSLLLMKLRRLTSSSADFLITFMEVSSLPNLRGWMRLLSWPTTLWIKNSAPMQKGRLTTNERLMIYPETTMAINNNQPRGRMSPRNSGNTNVANAQRDNRANPKGNGRFECGAPGHFKGDCPKLKNKDGGNVNAQGWVYAVGNVEKKRNASRDPDSNVVTGNETLIFRGDESNDEKESRLTIISCSKAQEYMAKGCQIFLAQISTKKEEDKSKGKQLKDVPIVRDVPKMFPEDLPSLPSA</sequence>
<dbReference type="AlphaFoldDB" id="A0A6L2L6M5"/>
<dbReference type="EMBL" id="BKCJ010003804">
    <property type="protein sequence ID" value="GEU57286.1"/>
    <property type="molecule type" value="Genomic_DNA"/>
</dbReference>
<name>A0A6L2L6M5_TANCI</name>
<proteinExistence type="predicted"/>
<accession>A0A6L2L6M5</accession>
<keyword evidence="2" id="KW-0695">RNA-directed DNA polymerase</keyword>
<feature type="compositionally biased region" description="Polar residues" evidence="1">
    <location>
        <begin position="495"/>
        <end position="517"/>
    </location>
</feature>
<evidence type="ECO:0000313" key="2">
    <source>
        <dbReference type="EMBL" id="GEU57286.1"/>
    </source>
</evidence>
<feature type="region of interest" description="Disordered" evidence="1">
    <location>
        <begin position="495"/>
        <end position="527"/>
    </location>
</feature>
<keyword evidence="2" id="KW-0548">Nucleotidyltransferase</keyword>
<dbReference type="SUPFAM" id="SSF57756">
    <property type="entry name" value="Retrovirus zinc finger-like domains"/>
    <property type="match status" value="1"/>
</dbReference>
<dbReference type="InterPro" id="IPR036875">
    <property type="entry name" value="Znf_CCHC_sf"/>
</dbReference>
<reference evidence="2" key="1">
    <citation type="journal article" date="2019" name="Sci. Rep.">
        <title>Draft genome of Tanacetum cinerariifolium, the natural source of mosquito coil.</title>
        <authorList>
            <person name="Yamashiro T."/>
            <person name="Shiraishi A."/>
            <person name="Satake H."/>
            <person name="Nakayama K."/>
        </authorList>
    </citation>
    <scope>NUCLEOTIDE SEQUENCE</scope>
</reference>
<organism evidence="2">
    <name type="scientific">Tanacetum cinerariifolium</name>
    <name type="common">Dalmatian daisy</name>
    <name type="synonym">Chrysanthemum cinerariifolium</name>
    <dbReference type="NCBI Taxonomy" id="118510"/>
    <lineage>
        <taxon>Eukaryota</taxon>
        <taxon>Viridiplantae</taxon>
        <taxon>Streptophyta</taxon>
        <taxon>Embryophyta</taxon>
        <taxon>Tracheophyta</taxon>
        <taxon>Spermatophyta</taxon>
        <taxon>Magnoliopsida</taxon>
        <taxon>eudicotyledons</taxon>
        <taxon>Gunneridae</taxon>
        <taxon>Pentapetalae</taxon>
        <taxon>asterids</taxon>
        <taxon>campanulids</taxon>
        <taxon>Asterales</taxon>
        <taxon>Asteraceae</taxon>
        <taxon>Asteroideae</taxon>
        <taxon>Anthemideae</taxon>
        <taxon>Anthemidinae</taxon>
        <taxon>Tanacetum</taxon>
    </lineage>
</organism>
<dbReference type="GO" id="GO:0008270">
    <property type="term" value="F:zinc ion binding"/>
    <property type="evidence" value="ECO:0007669"/>
    <property type="project" value="InterPro"/>
</dbReference>
<comment type="caution">
    <text evidence="2">The sequence shown here is derived from an EMBL/GenBank/DDBJ whole genome shotgun (WGS) entry which is preliminary data.</text>
</comment>